<gene>
    <name evidence="10" type="ORF">HLA87_01585</name>
</gene>
<sequence length="615" mass="69298">MKKNSKYKWEFTSKKPIKFLALFVAIIFLIIMLAFLGVIIWKSSDIVKEFGFKPWSLDFDGVDGIKGGIFNSITISIIIAIFTLIFSIPLSIKSAVLITFRLNNKVSKIIKLVVKIIGSAPSVIFALYALNVLTNFTHFMFNSFNGKSFMTCVLMFIIFNSAVLINNLVNSFDSIDFNQQKIAKDLRINSSLIIYKLLLKSNKKQILKCCFTAFVKVVGEASAASFIMISNNSYNLWVSGENFFSNSIKPAATMVTTNFFALKSEYVKEYLFALSLTLIIVIGVINFLITLITKTNTFKTTYKDNLIILSNKWNNGKNKESQRTKIYDNIQKSIEWLFFIIIGLLIISAFIYILIFGFLSVIKPTSTIKFGVDTTLWSMSTTLYGAIWTAIIVIPFSLMVSIYFERFSRKTFFSKLINSLLITSGGLPSLVHGLFAYGIFIHLFGWTLDKGHDSSLLAGVASVVVLLIPVMIKQFNNGFKKINKTLIKQAANKGLSNPKIFFKLVLPLITPTIFNCFFMVLTLFVAEASPFLLTSGRQNSNVFSLLYPQQTLTTRMVAELNKHSSNSRNVMLECAFIAILLTSLFSLITYFVTPLLNTKMQEKVKVYLIKNKIAA</sequence>
<organism evidence="10 11">
    <name type="scientific">Mycoplasma miroungigenitalium</name>
    <dbReference type="NCBI Taxonomy" id="754515"/>
    <lineage>
        <taxon>Bacteria</taxon>
        <taxon>Bacillati</taxon>
        <taxon>Mycoplasmatota</taxon>
        <taxon>Mollicutes</taxon>
        <taxon>Mycoplasmataceae</taxon>
        <taxon>Mycoplasma</taxon>
    </lineage>
</organism>
<dbReference type="GO" id="GO:0055085">
    <property type="term" value="P:transmembrane transport"/>
    <property type="evidence" value="ECO:0007669"/>
    <property type="project" value="InterPro"/>
</dbReference>
<dbReference type="AlphaFoldDB" id="A0A6M4JAQ4"/>
<comment type="similarity">
    <text evidence="2">Belongs to the binding-protein-dependent transport system permease family. CysTW subfamily.</text>
</comment>
<dbReference type="PANTHER" id="PTHR30425:SF1">
    <property type="entry name" value="PHOSPHATE TRANSPORT SYSTEM PERMEASE PROTEIN PSTC"/>
    <property type="match status" value="1"/>
</dbReference>
<evidence type="ECO:0000256" key="8">
    <source>
        <dbReference type="ARBA" id="ARBA00023136"/>
    </source>
</evidence>
<protein>
    <submittedName>
        <fullName evidence="10">ABC transporter permease subunit</fullName>
    </submittedName>
</protein>
<feature type="transmembrane region" description="Helical" evidence="9">
    <location>
        <begin position="20"/>
        <end position="41"/>
    </location>
</feature>
<feature type="transmembrane region" description="Helical" evidence="9">
    <location>
        <begin position="270"/>
        <end position="293"/>
    </location>
</feature>
<comment type="subcellular location">
    <subcellularLocation>
        <location evidence="1 9">Cell membrane</location>
        <topology evidence="1 9">Multi-pass membrane protein</topology>
    </subcellularLocation>
</comment>
<dbReference type="GO" id="GO:0006817">
    <property type="term" value="P:phosphate ion transport"/>
    <property type="evidence" value="ECO:0007669"/>
    <property type="project" value="UniProtKB-KW"/>
</dbReference>
<dbReference type="GO" id="GO:0005886">
    <property type="term" value="C:plasma membrane"/>
    <property type="evidence" value="ECO:0007669"/>
    <property type="project" value="UniProtKB-SubCell"/>
</dbReference>
<evidence type="ECO:0000313" key="10">
    <source>
        <dbReference type="EMBL" id="QJR43475.1"/>
    </source>
</evidence>
<keyword evidence="3 9" id="KW-0813">Transport</keyword>
<feature type="transmembrane region" description="Helical" evidence="9">
    <location>
        <begin position="112"/>
        <end position="136"/>
    </location>
</feature>
<dbReference type="Gene3D" id="1.10.3720.10">
    <property type="entry name" value="MetI-like"/>
    <property type="match status" value="2"/>
</dbReference>
<evidence type="ECO:0000256" key="1">
    <source>
        <dbReference type="ARBA" id="ARBA00004651"/>
    </source>
</evidence>
<keyword evidence="6 9" id="KW-0812">Transmembrane</keyword>
<feature type="transmembrane region" description="Helical" evidence="9">
    <location>
        <begin position="336"/>
        <end position="362"/>
    </location>
</feature>
<evidence type="ECO:0000256" key="4">
    <source>
        <dbReference type="ARBA" id="ARBA00022475"/>
    </source>
</evidence>
<feature type="transmembrane region" description="Helical" evidence="9">
    <location>
        <begin position="69"/>
        <end position="92"/>
    </location>
</feature>
<feature type="transmembrane region" description="Helical" evidence="9">
    <location>
        <begin position="148"/>
        <end position="169"/>
    </location>
</feature>
<evidence type="ECO:0000256" key="6">
    <source>
        <dbReference type="ARBA" id="ARBA00022692"/>
    </source>
</evidence>
<dbReference type="EMBL" id="CP053096">
    <property type="protein sequence ID" value="QJR43475.1"/>
    <property type="molecule type" value="Genomic_DNA"/>
</dbReference>
<feature type="transmembrane region" description="Helical" evidence="9">
    <location>
        <begin position="570"/>
        <end position="593"/>
    </location>
</feature>
<feature type="transmembrane region" description="Helical" evidence="9">
    <location>
        <begin position="456"/>
        <end position="479"/>
    </location>
</feature>
<evidence type="ECO:0000256" key="3">
    <source>
        <dbReference type="ARBA" id="ARBA00022448"/>
    </source>
</evidence>
<evidence type="ECO:0000313" key="11">
    <source>
        <dbReference type="Proteomes" id="UP000500686"/>
    </source>
</evidence>
<dbReference type="InterPro" id="IPR051124">
    <property type="entry name" value="Phosphate_Transport_Permease"/>
</dbReference>
<keyword evidence="4" id="KW-1003">Cell membrane</keyword>
<proteinExistence type="inferred from homology"/>
<dbReference type="CDD" id="cd06261">
    <property type="entry name" value="TM_PBP2"/>
    <property type="match status" value="1"/>
</dbReference>
<dbReference type="SUPFAM" id="SSF161098">
    <property type="entry name" value="MetI-like"/>
    <property type="match status" value="2"/>
</dbReference>
<keyword evidence="8 9" id="KW-0472">Membrane</keyword>
<evidence type="ECO:0000256" key="2">
    <source>
        <dbReference type="ARBA" id="ARBA00007069"/>
    </source>
</evidence>
<feature type="transmembrane region" description="Helical" evidence="9">
    <location>
        <begin position="500"/>
        <end position="526"/>
    </location>
</feature>
<feature type="transmembrane region" description="Helical" evidence="9">
    <location>
        <begin position="382"/>
        <end position="404"/>
    </location>
</feature>
<dbReference type="PANTHER" id="PTHR30425">
    <property type="entry name" value="PHOSPHATE TRANSPORT SYSTEM PERMEASE PROTEIN PST"/>
    <property type="match status" value="1"/>
</dbReference>
<keyword evidence="5" id="KW-0592">Phosphate transport</keyword>
<evidence type="ECO:0000256" key="9">
    <source>
        <dbReference type="RuleBase" id="RU363032"/>
    </source>
</evidence>
<dbReference type="Pfam" id="PF00528">
    <property type="entry name" value="BPD_transp_1"/>
    <property type="match status" value="1"/>
</dbReference>
<feature type="transmembrane region" description="Helical" evidence="9">
    <location>
        <begin position="416"/>
        <end position="444"/>
    </location>
</feature>
<dbReference type="RefSeq" id="WP_171111254.1">
    <property type="nucleotide sequence ID" value="NZ_CP053096.1"/>
</dbReference>
<dbReference type="Proteomes" id="UP000500686">
    <property type="component" value="Chromosome"/>
</dbReference>
<reference evidence="10 11" key="1">
    <citation type="submission" date="2020-05" db="EMBL/GenBank/DDBJ databases">
        <title>Novel Mycoplasma species detected in Mirounga angustirostris (northern elephant seal) from the USA.</title>
        <authorList>
            <person name="Volokhov D.V."/>
        </authorList>
    </citation>
    <scope>NUCLEOTIDE SEQUENCE [LARGE SCALE GENOMIC DNA]</scope>
    <source>
        <strain evidence="10 11">Mirounga ES2806-GEN</strain>
    </source>
</reference>
<dbReference type="InterPro" id="IPR035906">
    <property type="entry name" value="MetI-like_sf"/>
</dbReference>
<dbReference type="InterPro" id="IPR000515">
    <property type="entry name" value="MetI-like"/>
</dbReference>
<dbReference type="KEGG" id="mmir:HLA87_01585"/>
<evidence type="ECO:0000256" key="5">
    <source>
        <dbReference type="ARBA" id="ARBA00022592"/>
    </source>
</evidence>
<evidence type="ECO:0000256" key="7">
    <source>
        <dbReference type="ARBA" id="ARBA00022989"/>
    </source>
</evidence>
<accession>A0A6M4JAQ4</accession>
<name>A0A6M4JAQ4_9MOLU</name>
<keyword evidence="7 9" id="KW-1133">Transmembrane helix</keyword>
<keyword evidence="11" id="KW-1185">Reference proteome</keyword>
<feature type="transmembrane region" description="Helical" evidence="9">
    <location>
        <begin position="206"/>
        <end position="229"/>
    </location>
</feature>
<dbReference type="PROSITE" id="PS50928">
    <property type="entry name" value="ABC_TM1"/>
    <property type="match status" value="2"/>
</dbReference>